<proteinExistence type="predicted"/>
<reference evidence="2 3" key="1">
    <citation type="journal article" date="2018" name="Nat. Genet.">
        <title>The Rosa genome provides new insights in the design of modern roses.</title>
        <authorList>
            <person name="Bendahmane M."/>
        </authorList>
    </citation>
    <scope>NUCLEOTIDE SEQUENCE [LARGE SCALE GENOMIC DNA]</scope>
    <source>
        <strain evidence="3">cv. Old Blush</strain>
    </source>
</reference>
<dbReference type="Proteomes" id="UP000238479">
    <property type="component" value="Chromosome 4"/>
</dbReference>
<name>A0A2P6QXK6_ROSCH</name>
<evidence type="ECO:0008006" key="4">
    <source>
        <dbReference type="Google" id="ProtNLM"/>
    </source>
</evidence>
<dbReference type="AlphaFoldDB" id="A0A2P6QXK6"/>
<organism evidence="2 3">
    <name type="scientific">Rosa chinensis</name>
    <name type="common">China rose</name>
    <dbReference type="NCBI Taxonomy" id="74649"/>
    <lineage>
        <taxon>Eukaryota</taxon>
        <taxon>Viridiplantae</taxon>
        <taxon>Streptophyta</taxon>
        <taxon>Embryophyta</taxon>
        <taxon>Tracheophyta</taxon>
        <taxon>Spermatophyta</taxon>
        <taxon>Magnoliopsida</taxon>
        <taxon>eudicotyledons</taxon>
        <taxon>Gunneridae</taxon>
        <taxon>Pentapetalae</taxon>
        <taxon>rosids</taxon>
        <taxon>fabids</taxon>
        <taxon>Rosales</taxon>
        <taxon>Rosaceae</taxon>
        <taxon>Rosoideae</taxon>
        <taxon>Rosoideae incertae sedis</taxon>
        <taxon>Rosa</taxon>
    </lineage>
</organism>
<protein>
    <recommendedName>
        <fullName evidence="4">Secreted protein</fullName>
    </recommendedName>
</protein>
<evidence type="ECO:0000313" key="3">
    <source>
        <dbReference type="Proteomes" id="UP000238479"/>
    </source>
</evidence>
<sequence>MAVLLKLLVHTLVSLSIRIRIHHSNTTHHHRHHNRSPKILNFTLRLVVWSIPPTPFPQSILI</sequence>
<comment type="caution">
    <text evidence="2">The sequence shown here is derived from an EMBL/GenBank/DDBJ whole genome shotgun (WGS) entry which is preliminary data.</text>
</comment>
<gene>
    <name evidence="2" type="ORF">RchiOBHm_Chr4g0419441</name>
</gene>
<evidence type="ECO:0000313" key="2">
    <source>
        <dbReference type="EMBL" id="PRQ38935.1"/>
    </source>
</evidence>
<dbReference type="Gramene" id="PRQ38935">
    <property type="protein sequence ID" value="PRQ38935"/>
    <property type="gene ID" value="RchiOBHm_Chr4g0419441"/>
</dbReference>
<feature type="signal peptide" evidence="1">
    <location>
        <begin position="1"/>
        <end position="16"/>
    </location>
</feature>
<keyword evidence="1" id="KW-0732">Signal</keyword>
<keyword evidence="3" id="KW-1185">Reference proteome</keyword>
<evidence type="ECO:0000256" key="1">
    <source>
        <dbReference type="SAM" id="SignalP"/>
    </source>
</evidence>
<feature type="chain" id="PRO_5015135666" description="Secreted protein" evidence="1">
    <location>
        <begin position="17"/>
        <end position="62"/>
    </location>
</feature>
<dbReference type="EMBL" id="PDCK01000042">
    <property type="protein sequence ID" value="PRQ38935.1"/>
    <property type="molecule type" value="Genomic_DNA"/>
</dbReference>
<accession>A0A2P6QXK6</accession>